<name>A0A346XV28_9ACTN</name>
<dbReference type="AlphaFoldDB" id="A0A346XV28"/>
<dbReference type="GO" id="GO:0003995">
    <property type="term" value="F:acyl-CoA dehydrogenase activity"/>
    <property type="evidence" value="ECO:0007669"/>
    <property type="project" value="InterPro"/>
</dbReference>
<keyword evidence="3 5" id="KW-0285">Flavoprotein</keyword>
<evidence type="ECO:0000259" key="6">
    <source>
        <dbReference type="Pfam" id="PF00441"/>
    </source>
</evidence>
<feature type="domain" description="Acyl-CoA dehydrogenase/oxidase N-terminal" evidence="8">
    <location>
        <begin position="87"/>
        <end position="196"/>
    </location>
</feature>
<dbReference type="PANTHER" id="PTHR43884:SF12">
    <property type="entry name" value="ISOVALERYL-COA DEHYDROGENASE, MITOCHONDRIAL-RELATED"/>
    <property type="match status" value="1"/>
</dbReference>
<dbReference type="SUPFAM" id="SSF47203">
    <property type="entry name" value="Acyl-CoA dehydrogenase C-terminal domain-like"/>
    <property type="match status" value="1"/>
</dbReference>
<evidence type="ECO:0000256" key="2">
    <source>
        <dbReference type="ARBA" id="ARBA00009347"/>
    </source>
</evidence>
<evidence type="ECO:0000313" key="10">
    <source>
        <dbReference type="Proteomes" id="UP000264006"/>
    </source>
</evidence>
<dbReference type="InterPro" id="IPR006091">
    <property type="entry name" value="Acyl-CoA_Oxase/DH_mid-dom"/>
</dbReference>
<proteinExistence type="inferred from homology"/>
<dbReference type="Gene3D" id="2.40.110.10">
    <property type="entry name" value="Butyryl-CoA Dehydrogenase, subunit A, domain 2"/>
    <property type="match status" value="1"/>
</dbReference>
<dbReference type="PROSITE" id="PS00073">
    <property type="entry name" value="ACYL_COA_DH_2"/>
    <property type="match status" value="1"/>
</dbReference>
<evidence type="ECO:0000313" key="9">
    <source>
        <dbReference type="EMBL" id="AXV06075.1"/>
    </source>
</evidence>
<dbReference type="InterPro" id="IPR006089">
    <property type="entry name" value="Acyl-CoA_DH_CS"/>
</dbReference>
<evidence type="ECO:0000256" key="5">
    <source>
        <dbReference type="RuleBase" id="RU362125"/>
    </source>
</evidence>
<protein>
    <submittedName>
        <fullName evidence="9">Butyryl-CoA dehydrogenase</fullName>
    </submittedName>
</protein>
<dbReference type="InterPro" id="IPR009100">
    <property type="entry name" value="AcylCoA_DH/oxidase_NM_dom_sf"/>
</dbReference>
<accession>A0A346XV28</accession>
<dbReference type="Pfam" id="PF02770">
    <property type="entry name" value="Acyl-CoA_dh_M"/>
    <property type="match status" value="1"/>
</dbReference>
<feature type="domain" description="Acyl-CoA oxidase/dehydrogenase middle" evidence="7">
    <location>
        <begin position="204"/>
        <end position="294"/>
    </location>
</feature>
<dbReference type="InterPro" id="IPR046373">
    <property type="entry name" value="Acyl-CoA_Oxase/DH_mid-dom_sf"/>
</dbReference>
<dbReference type="InterPro" id="IPR009075">
    <property type="entry name" value="AcylCo_DH/oxidase_C"/>
</dbReference>
<dbReference type="Proteomes" id="UP000264006">
    <property type="component" value="Chromosome"/>
</dbReference>
<comment type="cofactor">
    <cofactor evidence="1 5">
        <name>FAD</name>
        <dbReference type="ChEBI" id="CHEBI:57692"/>
    </cofactor>
</comment>
<reference evidence="9 10" key="1">
    <citation type="submission" date="2018-09" db="EMBL/GenBank/DDBJ databases">
        <title>Complete genome sequence of Euzebya sp. DY32-46 isolated from seawater of Pacific Ocean.</title>
        <authorList>
            <person name="Xu L."/>
            <person name="Wu Y.-H."/>
            <person name="Xu X.-W."/>
        </authorList>
    </citation>
    <scope>NUCLEOTIDE SEQUENCE [LARGE SCALE GENOMIC DNA]</scope>
    <source>
        <strain evidence="9 10">DY32-46</strain>
    </source>
</reference>
<dbReference type="Gene3D" id="1.10.540.10">
    <property type="entry name" value="Acyl-CoA dehydrogenase/oxidase, N-terminal domain"/>
    <property type="match status" value="1"/>
</dbReference>
<sequence>MSLAGDGMGLALGGLRRLASSELLDRYGLRERVEALVQSSTRNGFTAAVGAGRQFAKASKAINGGKAARQAPVEGGGKVLFDLTPDEEQQMLVEGFVDFAETHLRPAAREADDGCATPDKLRAMATEMGAMVLGIPSDLGGVVDERSAVTSVLALEAMAAGDMGLAAGIMAPAAVASALSLWGDADQQARFLPAFTEDNPPTAALAISEPHPLFDPTVLRTTARREGDELVLDGVKALVAHVDRCDLYLVAADLQGTGPALVLVEAGTPGLAVKAEPTMGVRATASGELLLEGVRVPAANLLADGAGEVYSELIARTRIAWAALAVGTAQAVLDYVIPYVKERHAFGEPIAHRQSVAFTVANIGVELEGMRLATYRAASLADQGKPFAREAAVAARLAEEKGMQIGSDGVQLLGGHGYVKEHPVERWYRDLRAAAVVDGMVLV</sequence>
<dbReference type="InterPro" id="IPR013786">
    <property type="entry name" value="AcylCoA_DH/ox_N"/>
</dbReference>
<evidence type="ECO:0000256" key="3">
    <source>
        <dbReference type="ARBA" id="ARBA00022630"/>
    </source>
</evidence>
<dbReference type="Pfam" id="PF00441">
    <property type="entry name" value="Acyl-CoA_dh_1"/>
    <property type="match status" value="1"/>
</dbReference>
<evidence type="ECO:0000256" key="1">
    <source>
        <dbReference type="ARBA" id="ARBA00001974"/>
    </source>
</evidence>
<dbReference type="GO" id="GO:0050660">
    <property type="term" value="F:flavin adenine dinucleotide binding"/>
    <property type="evidence" value="ECO:0007669"/>
    <property type="project" value="InterPro"/>
</dbReference>
<dbReference type="Pfam" id="PF02771">
    <property type="entry name" value="Acyl-CoA_dh_N"/>
    <property type="match status" value="1"/>
</dbReference>
<evidence type="ECO:0000259" key="8">
    <source>
        <dbReference type="Pfam" id="PF02771"/>
    </source>
</evidence>
<dbReference type="SUPFAM" id="SSF56645">
    <property type="entry name" value="Acyl-CoA dehydrogenase NM domain-like"/>
    <property type="match status" value="1"/>
</dbReference>
<dbReference type="Gene3D" id="1.20.140.10">
    <property type="entry name" value="Butyryl-CoA Dehydrogenase, subunit A, domain 3"/>
    <property type="match status" value="1"/>
</dbReference>
<organism evidence="9 10">
    <name type="scientific">Euzebya pacifica</name>
    <dbReference type="NCBI Taxonomy" id="1608957"/>
    <lineage>
        <taxon>Bacteria</taxon>
        <taxon>Bacillati</taxon>
        <taxon>Actinomycetota</taxon>
        <taxon>Nitriliruptoria</taxon>
        <taxon>Euzebyales</taxon>
    </lineage>
</organism>
<dbReference type="KEGG" id="euz:DVS28_a1376"/>
<keyword evidence="4 5" id="KW-0274">FAD</keyword>
<gene>
    <name evidence="9" type="ORF">DVS28_a1376</name>
</gene>
<dbReference type="InterPro" id="IPR037069">
    <property type="entry name" value="AcylCoA_DH/ox_N_sf"/>
</dbReference>
<dbReference type="PANTHER" id="PTHR43884">
    <property type="entry name" value="ACYL-COA DEHYDROGENASE"/>
    <property type="match status" value="1"/>
</dbReference>
<dbReference type="InterPro" id="IPR036250">
    <property type="entry name" value="AcylCo_DH-like_C"/>
</dbReference>
<feature type="domain" description="Acyl-CoA dehydrogenase/oxidase C-terminal" evidence="6">
    <location>
        <begin position="309"/>
        <end position="439"/>
    </location>
</feature>
<keyword evidence="5" id="KW-0560">Oxidoreductase</keyword>
<dbReference type="EMBL" id="CP031165">
    <property type="protein sequence ID" value="AXV06075.1"/>
    <property type="molecule type" value="Genomic_DNA"/>
</dbReference>
<comment type="similarity">
    <text evidence="2 5">Belongs to the acyl-CoA dehydrogenase family.</text>
</comment>
<evidence type="ECO:0000256" key="4">
    <source>
        <dbReference type="ARBA" id="ARBA00022827"/>
    </source>
</evidence>
<evidence type="ECO:0000259" key="7">
    <source>
        <dbReference type="Pfam" id="PF02770"/>
    </source>
</evidence>
<keyword evidence="10" id="KW-1185">Reference proteome</keyword>